<evidence type="ECO:0000313" key="4">
    <source>
        <dbReference type="Proteomes" id="UP000185639"/>
    </source>
</evidence>
<reference evidence="4" key="1">
    <citation type="submission" date="2017-01" db="EMBL/GenBank/DDBJ databases">
        <authorList>
            <person name="Varghese N."/>
            <person name="Submissions S."/>
        </authorList>
    </citation>
    <scope>NUCLEOTIDE SEQUENCE [LARGE SCALE GENOMIC DNA]</scope>
    <source>
        <strain evidence="4">DSM 24913</strain>
    </source>
</reference>
<dbReference type="Gene3D" id="2.40.30.10">
    <property type="entry name" value="Translation factors"/>
    <property type="match status" value="1"/>
</dbReference>
<dbReference type="InterPro" id="IPR017927">
    <property type="entry name" value="FAD-bd_FR_type"/>
</dbReference>
<comment type="similarity">
    <text evidence="1">Belongs to the SIP oxidoreductase family.</text>
</comment>
<dbReference type="InterPro" id="IPR007037">
    <property type="entry name" value="SIP_rossman_dom"/>
</dbReference>
<dbReference type="Proteomes" id="UP000185639">
    <property type="component" value="Unassembled WGS sequence"/>
</dbReference>
<dbReference type="STRING" id="484498.SAMN05421686_1148"/>
<dbReference type="OrthoDB" id="9814826at2"/>
<dbReference type="RefSeq" id="WP_076517930.1">
    <property type="nucleotide sequence ID" value="NZ_FTOH01000014.1"/>
</dbReference>
<sequence length="268" mass="29874">MSVEEHKYEDNRYEPYLERVKFDLIKRKVTVARKECIGDSLVRLYLQGPELRGFRSESPDDHIKIFLPDASGDLSVKRDYTPRRYDAERNELLLEFVAHPGGPAAEWAMAADIGDTLEFGGPRGSQKIHNPEGRWLLIGDESAIPAIARRIEESAAGEAVTAVLLVQSPADAEAIYSWAESVSGAAQSIDLSIHCIQRPLSQADDATGILSYLKESNVEAGTFSWIAGESSMVKSVRRYLMDDLKWSKNYIKASGYWKQGASEGKENF</sequence>
<evidence type="ECO:0000256" key="1">
    <source>
        <dbReference type="ARBA" id="ARBA00035644"/>
    </source>
</evidence>
<dbReference type="SUPFAM" id="SSF63380">
    <property type="entry name" value="Riboflavin synthase domain-like"/>
    <property type="match status" value="1"/>
</dbReference>
<gene>
    <name evidence="3" type="ORF">SAMN05421686_1148</name>
</gene>
<proteinExistence type="inferred from homology"/>
<accession>A0A1N7Q5K9</accession>
<evidence type="ECO:0000313" key="3">
    <source>
        <dbReference type="EMBL" id="SIT17999.1"/>
    </source>
</evidence>
<evidence type="ECO:0000259" key="2">
    <source>
        <dbReference type="PROSITE" id="PS51384"/>
    </source>
</evidence>
<dbReference type="InterPro" id="IPR039261">
    <property type="entry name" value="FNR_nucleotide-bd"/>
</dbReference>
<organism evidence="3 4">
    <name type="scientific">Thalassolituus maritimus</name>
    <dbReference type="NCBI Taxonomy" id="484498"/>
    <lineage>
        <taxon>Bacteria</taxon>
        <taxon>Pseudomonadati</taxon>
        <taxon>Pseudomonadota</taxon>
        <taxon>Gammaproteobacteria</taxon>
        <taxon>Oceanospirillales</taxon>
        <taxon>Oceanospirillaceae</taxon>
        <taxon>Thalassolituus</taxon>
    </lineage>
</organism>
<keyword evidence="4" id="KW-1185">Reference proteome</keyword>
<dbReference type="Pfam" id="PF08021">
    <property type="entry name" value="FAD_binding_9"/>
    <property type="match status" value="2"/>
</dbReference>
<protein>
    <submittedName>
        <fullName evidence="3">NADPH-dependent ferric siderophore reductase, contains FAD-binding and SIP domains</fullName>
    </submittedName>
</protein>
<dbReference type="EMBL" id="FTOH01000014">
    <property type="protein sequence ID" value="SIT17999.1"/>
    <property type="molecule type" value="Genomic_DNA"/>
</dbReference>
<dbReference type="InterPro" id="IPR039374">
    <property type="entry name" value="SIP_fam"/>
</dbReference>
<dbReference type="AlphaFoldDB" id="A0A1N7Q5K9"/>
<dbReference type="InterPro" id="IPR017938">
    <property type="entry name" value="Riboflavin_synthase-like_b-brl"/>
</dbReference>
<dbReference type="PROSITE" id="PS51384">
    <property type="entry name" value="FAD_FR"/>
    <property type="match status" value="1"/>
</dbReference>
<dbReference type="Gene3D" id="3.40.50.80">
    <property type="entry name" value="Nucleotide-binding domain of ferredoxin-NADP reductase (FNR) module"/>
    <property type="match status" value="1"/>
</dbReference>
<feature type="domain" description="FAD-binding FR-type" evidence="2">
    <location>
        <begin position="24"/>
        <end position="129"/>
    </location>
</feature>
<dbReference type="PANTHER" id="PTHR30157:SF0">
    <property type="entry name" value="NADPH-DEPENDENT FERRIC-CHELATE REDUCTASE"/>
    <property type="match status" value="1"/>
</dbReference>
<dbReference type="InterPro" id="IPR013113">
    <property type="entry name" value="SIP_FAD-bd"/>
</dbReference>
<name>A0A1N7Q5K9_9GAMM</name>
<dbReference type="CDD" id="cd06193">
    <property type="entry name" value="siderophore_interacting"/>
    <property type="match status" value="1"/>
</dbReference>
<dbReference type="Pfam" id="PF04954">
    <property type="entry name" value="SIP"/>
    <property type="match status" value="1"/>
</dbReference>
<dbReference type="PANTHER" id="PTHR30157">
    <property type="entry name" value="FERRIC REDUCTASE, NADPH-DEPENDENT"/>
    <property type="match status" value="1"/>
</dbReference>
<dbReference type="GO" id="GO:0016491">
    <property type="term" value="F:oxidoreductase activity"/>
    <property type="evidence" value="ECO:0007669"/>
    <property type="project" value="InterPro"/>
</dbReference>